<evidence type="ECO:0000313" key="4">
    <source>
        <dbReference type="Proteomes" id="UP000066042"/>
    </source>
</evidence>
<keyword evidence="2" id="KW-0342">GTP-binding</keyword>
<dbReference type="GO" id="GO:0005525">
    <property type="term" value="F:GTP binding"/>
    <property type="evidence" value="ECO:0007669"/>
    <property type="project" value="UniProtKB-KW"/>
</dbReference>
<dbReference type="Gene3D" id="3.40.50.1440">
    <property type="entry name" value="Tubulin/FtsZ, GTPase domain"/>
    <property type="match status" value="1"/>
</dbReference>
<accession>A0A0S1XAS1</accession>
<dbReference type="STRING" id="55802.TBCH5v1_0935"/>
<keyword evidence="1" id="KW-0547">Nucleotide-binding</keyword>
<dbReference type="InterPro" id="IPR008280">
    <property type="entry name" value="Tub_FtsZ_C"/>
</dbReference>
<dbReference type="AlphaFoldDB" id="A0A0S1XAS1"/>
<evidence type="ECO:0000313" key="3">
    <source>
        <dbReference type="EMBL" id="ALM74881.1"/>
    </source>
</evidence>
<dbReference type="SUPFAM" id="SSF55307">
    <property type="entry name" value="Tubulin C-terminal domain-like"/>
    <property type="match status" value="1"/>
</dbReference>
<protein>
    <submittedName>
        <fullName evidence="3">Uncharacterized protein</fullName>
    </submittedName>
</protein>
<dbReference type="RefSeq" id="WP_056933690.1">
    <property type="nucleotide sequence ID" value="NZ_CP013050.1"/>
</dbReference>
<proteinExistence type="predicted"/>
<evidence type="ECO:0000256" key="1">
    <source>
        <dbReference type="ARBA" id="ARBA00022741"/>
    </source>
</evidence>
<sequence>MISFTHIFVGIGNSGIRIVRNIDIPNAVKVLLDSSYYLFDKKRHSFVKQIKSFFGSLSDDTIIWIIFEDKPINIEIVRLINDALTKDVIRLAYVLSPYKELVHEERPEWAYSFETVFYDSLSEFLSTYTAIPLEDAFNAASKQIGLMFSKLYYYLENQMLVNIDYADLFNMIKGGNIGILRILRDVNFEWNWGIWDRGLISIMVGKNVPLKNAHEILEKFQHLLREKDIIWGVRMNKELDNEIEILALLIKRWSNGGNSV</sequence>
<organism evidence="3 4">
    <name type="scientific">Thermococcus barophilus</name>
    <dbReference type="NCBI Taxonomy" id="55802"/>
    <lineage>
        <taxon>Archaea</taxon>
        <taxon>Methanobacteriati</taxon>
        <taxon>Methanobacteriota</taxon>
        <taxon>Thermococci</taxon>
        <taxon>Thermococcales</taxon>
        <taxon>Thermococcaceae</taxon>
        <taxon>Thermococcus</taxon>
    </lineage>
</organism>
<reference evidence="3 4" key="1">
    <citation type="journal article" date="2016" name="Genome Announc.">
        <title>Complete genome sequence of the hyperthermophilic and piezophilic archaeon Thermococcus barophilus Ch5, capable of growth at the expense of hydrogenogenesis from carbon monoxide and formate.</title>
        <authorList>
            <person name="Oger P."/>
            <person name="Sokolova T.G."/>
            <person name="Kozhevnikova D.A."/>
            <person name="Taranov E.A."/>
            <person name="Vannier P."/>
            <person name="Lee H.S."/>
            <person name="Kwon K.K."/>
            <person name="Kang S.G."/>
            <person name="Lee J.H."/>
            <person name="Bonch-Osmolovskaya E.A."/>
            <person name="Lebedinsky A.V."/>
        </authorList>
    </citation>
    <scope>NUCLEOTIDE SEQUENCE [LARGE SCALE GENOMIC DNA]</scope>
    <source>
        <strain evidence="4">Ch5</strain>
    </source>
</reference>
<evidence type="ECO:0000256" key="2">
    <source>
        <dbReference type="ARBA" id="ARBA00023134"/>
    </source>
</evidence>
<dbReference type="Proteomes" id="UP000066042">
    <property type="component" value="Chromosome"/>
</dbReference>
<dbReference type="InterPro" id="IPR036525">
    <property type="entry name" value="Tubulin/FtsZ_GTPase_sf"/>
</dbReference>
<dbReference type="PATRIC" id="fig|55802.8.peg.931"/>
<dbReference type="EMBL" id="CP013050">
    <property type="protein sequence ID" value="ALM74881.1"/>
    <property type="molecule type" value="Genomic_DNA"/>
</dbReference>
<name>A0A0S1XAS1_THEBA</name>
<dbReference type="GeneID" id="26136209"/>
<gene>
    <name evidence="3" type="ORF">TBCH5v1_0935</name>
</gene>